<dbReference type="EMBL" id="PZZP01000001">
    <property type="protein sequence ID" value="PTM59739.1"/>
    <property type="molecule type" value="Genomic_DNA"/>
</dbReference>
<evidence type="ECO:0000313" key="1">
    <source>
        <dbReference type="EMBL" id="PTM59739.1"/>
    </source>
</evidence>
<dbReference type="AlphaFoldDB" id="A0A2T4ZCX8"/>
<dbReference type="Proteomes" id="UP000241639">
    <property type="component" value="Unassembled WGS sequence"/>
</dbReference>
<dbReference type="SUPFAM" id="SSF102891">
    <property type="entry name" value="Hypothetical protein Ta1206"/>
    <property type="match status" value="1"/>
</dbReference>
<sequence length="100" mass="10820">MVQLQPLKIEGHTVLGIEVKLPKTNLLVITTDKGYIMCGALDVELLNKRLPDRKIVAGRAVGVRTLSDLLEAPLEMVTLEGEAQGITPGMSGRDALLKML</sequence>
<comment type="caution">
    <text evidence="1">The sequence shown here is derived from an EMBL/GenBank/DDBJ whole genome shotgun (WGS) entry which is preliminary data.</text>
</comment>
<gene>
    <name evidence="1" type="ORF">C8J48_2370</name>
</gene>
<dbReference type="Pfam" id="PF08827">
    <property type="entry name" value="DUF1805"/>
    <property type="match status" value="1"/>
</dbReference>
<keyword evidence="2" id="KW-1185">Reference proteome</keyword>
<name>A0A2T4ZCX8_9BACL</name>
<dbReference type="OrthoDB" id="2641826at2"/>
<dbReference type="InterPro" id="IPR036493">
    <property type="entry name" value="YunC_sf"/>
</dbReference>
<dbReference type="RefSeq" id="WP_107726963.1">
    <property type="nucleotide sequence ID" value="NZ_PZZP01000001.1"/>
</dbReference>
<organism evidence="1 2">
    <name type="scientific">Desmospora activa DSM 45169</name>
    <dbReference type="NCBI Taxonomy" id="1121389"/>
    <lineage>
        <taxon>Bacteria</taxon>
        <taxon>Bacillati</taxon>
        <taxon>Bacillota</taxon>
        <taxon>Bacilli</taxon>
        <taxon>Bacillales</taxon>
        <taxon>Thermoactinomycetaceae</taxon>
        <taxon>Desmospora</taxon>
    </lineage>
</organism>
<evidence type="ECO:0000313" key="2">
    <source>
        <dbReference type="Proteomes" id="UP000241639"/>
    </source>
</evidence>
<protein>
    <submittedName>
        <fullName evidence="1">Uncharacterized protein YunC (DUF1805 family)</fullName>
    </submittedName>
</protein>
<dbReference type="Gene3D" id="3.30.1980.10">
    <property type="entry name" value="Hypothetical protein YunC"/>
    <property type="match status" value="1"/>
</dbReference>
<accession>A0A2T4ZCX8</accession>
<dbReference type="InterPro" id="IPR014931">
    <property type="entry name" value="DUF1805"/>
</dbReference>
<reference evidence="1 2" key="1">
    <citation type="submission" date="2018-04" db="EMBL/GenBank/DDBJ databases">
        <title>Genomic Encyclopedia of Archaeal and Bacterial Type Strains, Phase II (KMG-II): from individual species to whole genera.</title>
        <authorList>
            <person name="Goeker M."/>
        </authorList>
    </citation>
    <scope>NUCLEOTIDE SEQUENCE [LARGE SCALE GENOMIC DNA]</scope>
    <source>
        <strain evidence="1 2">DSM 45169</strain>
    </source>
</reference>
<proteinExistence type="predicted"/>